<organism evidence="7 8">
    <name type="scientific">Nakaseomyces bracarensis</name>
    <dbReference type="NCBI Taxonomy" id="273131"/>
    <lineage>
        <taxon>Eukaryota</taxon>
        <taxon>Fungi</taxon>
        <taxon>Dikarya</taxon>
        <taxon>Ascomycota</taxon>
        <taxon>Saccharomycotina</taxon>
        <taxon>Saccharomycetes</taxon>
        <taxon>Saccharomycetales</taxon>
        <taxon>Saccharomycetaceae</taxon>
        <taxon>Nakaseomyces</taxon>
    </lineage>
</organism>
<evidence type="ECO:0000256" key="5">
    <source>
        <dbReference type="ARBA" id="ARBA00023274"/>
    </source>
</evidence>
<evidence type="ECO:0000313" key="8">
    <source>
        <dbReference type="Proteomes" id="UP001623330"/>
    </source>
</evidence>
<keyword evidence="5" id="KW-0687">Ribonucleoprotein</keyword>
<dbReference type="Proteomes" id="UP001623330">
    <property type="component" value="Unassembled WGS sequence"/>
</dbReference>
<protein>
    <recommendedName>
        <fullName evidence="6">Large ribosomal subunit protein mL50</fullName>
    </recommendedName>
</protein>
<dbReference type="Pfam" id="PF10501">
    <property type="entry name" value="Ribosomal_L50"/>
    <property type="match status" value="1"/>
</dbReference>
<sequence length="241" mass="27673">MIRVTGRRYLHASAVRQDFFSWFSKKKKEPVHVQDQALVRPTKEIISEVERGEVAKDNLVSSKIKLDLSPEKFIGVTKLELKKKREQELFDTIELKRWLSEKCVETPEALEKIIDSAAREAGVEIGAPFPDIKSRFMFSKSLESQSGYVVPDHVLTGLKTGADIKKYFNEEIFSGKLARYKPSEPNAIHLTDETYKAPNIRVVDNSVPIKERKLRLKKLISTANELEAEKTRRLMEEAKTR</sequence>
<keyword evidence="4" id="KW-0496">Mitochondrion</keyword>
<reference evidence="7 8" key="1">
    <citation type="submission" date="2024-05" db="EMBL/GenBank/DDBJ databases">
        <title>Long read based assembly of the Candida bracarensis genome reveals expanded adhesin content.</title>
        <authorList>
            <person name="Marcet-Houben M."/>
            <person name="Ksiezopolska E."/>
            <person name="Gabaldon T."/>
        </authorList>
    </citation>
    <scope>NUCLEOTIDE SEQUENCE [LARGE SCALE GENOMIC DNA]</scope>
    <source>
        <strain evidence="7 8">CBM6</strain>
    </source>
</reference>
<evidence type="ECO:0000313" key="7">
    <source>
        <dbReference type="EMBL" id="KAL3228969.1"/>
    </source>
</evidence>
<dbReference type="EMBL" id="JBEVYD010000012">
    <property type="protein sequence ID" value="KAL3228969.1"/>
    <property type="molecule type" value="Genomic_DNA"/>
</dbReference>
<dbReference type="InterPro" id="IPR036736">
    <property type="entry name" value="ACP-like_sf"/>
</dbReference>
<comment type="caution">
    <text evidence="7">The sequence shown here is derived from an EMBL/GenBank/DDBJ whole genome shotgun (WGS) entry which is preliminary data.</text>
</comment>
<dbReference type="Gene3D" id="1.10.1200.10">
    <property type="entry name" value="ACP-like"/>
    <property type="match status" value="1"/>
</dbReference>
<name>A0ABR4NMK0_9SACH</name>
<dbReference type="InterPro" id="IPR018305">
    <property type="entry name" value="Ribosomal_m50"/>
</dbReference>
<keyword evidence="8" id="KW-1185">Reference proteome</keyword>
<comment type="similarity">
    <text evidence="2">Belongs to the mitochondrion-specific ribosomal protein mL50 family.</text>
</comment>
<gene>
    <name evidence="7" type="ORF">RNJ44_02056</name>
</gene>
<keyword evidence="3" id="KW-0689">Ribosomal protein</keyword>
<evidence type="ECO:0000256" key="1">
    <source>
        <dbReference type="ARBA" id="ARBA00004173"/>
    </source>
</evidence>
<proteinExistence type="inferred from homology"/>
<accession>A0ABR4NMK0</accession>
<evidence type="ECO:0000256" key="4">
    <source>
        <dbReference type="ARBA" id="ARBA00023128"/>
    </source>
</evidence>
<evidence type="ECO:0000256" key="6">
    <source>
        <dbReference type="ARBA" id="ARBA00035183"/>
    </source>
</evidence>
<evidence type="ECO:0000256" key="3">
    <source>
        <dbReference type="ARBA" id="ARBA00022980"/>
    </source>
</evidence>
<evidence type="ECO:0000256" key="2">
    <source>
        <dbReference type="ARBA" id="ARBA00008860"/>
    </source>
</evidence>
<comment type="subcellular location">
    <subcellularLocation>
        <location evidence="1">Mitochondrion</location>
    </subcellularLocation>
</comment>